<feature type="domain" description="GH16" evidence="9">
    <location>
        <begin position="86"/>
        <end position="325"/>
    </location>
</feature>
<keyword evidence="3 10" id="KW-0378">Hydrolase</keyword>
<evidence type="ECO:0000256" key="6">
    <source>
        <dbReference type="ARBA" id="ARBA00029771"/>
    </source>
</evidence>
<dbReference type="Proteomes" id="UP000029227">
    <property type="component" value="Unassembled WGS sequence"/>
</dbReference>
<evidence type="ECO:0000259" key="9">
    <source>
        <dbReference type="PROSITE" id="PS51762"/>
    </source>
</evidence>
<evidence type="ECO:0000313" key="11">
    <source>
        <dbReference type="Proteomes" id="UP000029227"/>
    </source>
</evidence>
<keyword evidence="4 10" id="KW-0326">Glycosidase</keyword>
<comment type="similarity">
    <text evidence="1">Belongs to the glycosyl hydrolase 16 family.</text>
</comment>
<dbReference type="Gene3D" id="2.60.120.200">
    <property type="match status" value="1"/>
</dbReference>
<sequence>MNPPSQTMVLFAPHPSNFCILLRSIRQACTLYLQNTNLSHCCYIIEPICQTLTANLVITHLHIACQGKSAMKKPHRLSTLLIAILSAYSGAVMSENLNFDDPMTTLDSALWWKADGWSNGFPFLSRWEGESVTFDASGMQLHLVHDPIPESHLAYRSGEIRTHGYYDYGCFEAEIKAINAPGVITSFFLFAGPYDTPPGGNGRHNEIDIEFLGHNTNLLQVNYWTNDDNYQYSNERIIFLDFDASEDFHHYSIKWTADAIRWYIDRELVYMVHQNTTSPIPSATDSHLRIMANVWATDPAIANWAGHFDEASQNNYHANYRNIRFTAGNDCVLSPPAE</sequence>
<evidence type="ECO:0000313" key="10">
    <source>
        <dbReference type="EMBL" id="GAL06639.1"/>
    </source>
</evidence>
<evidence type="ECO:0000256" key="8">
    <source>
        <dbReference type="PIRSR" id="PIRSR608264-1"/>
    </source>
</evidence>
<dbReference type="Pfam" id="PF00722">
    <property type="entry name" value="Glyco_hydro_16"/>
    <property type="match status" value="1"/>
</dbReference>
<dbReference type="SUPFAM" id="SSF49899">
    <property type="entry name" value="Concanavalin A-like lectins/glucanases"/>
    <property type="match status" value="1"/>
</dbReference>
<dbReference type="PANTHER" id="PTHR31062">
    <property type="entry name" value="XYLOGLUCAN ENDOTRANSGLUCOSYLASE/HYDROLASE PROTEIN 8-RELATED"/>
    <property type="match status" value="1"/>
</dbReference>
<evidence type="ECO:0000256" key="1">
    <source>
        <dbReference type="ARBA" id="ARBA00006865"/>
    </source>
</evidence>
<dbReference type="AlphaFoldDB" id="A0A090QXP0"/>
<dbReference type="InterPro" id="IPR008264">
    <property type="entry name" value="Beta_glucanase"/>
</dbReference>
<evidence type="ECO:0000256" key="7">
    <source>
        <dbReference type="ARBA" id="ARBA00031665"/>
    </source>
</evidence>
<dbReference type="GO" id="GO:0004553">
    <property type="term" value="F:hydrolase activity, hydrolyzing O-glycosyl compounds"/>
    <property type="evidence" value="ECO:0007669"/>
    <property type="project" value="InterPro"/>
</dbReference>
<dbReference type="EMBL" id="BBMN01000012">
    <property type="protein sequence ID" value="GAL06639.1"/>
    <property type="molecule type" value="Genomic_DNA"/>
</dbReference>
<comment type="caution">
    <text evidence="10">The sequence shown here is derived from an EMBL/GenBank/DDBJ whole genome shotgun (WGS) entry which is preliminary data.</text>
</comment>
<evidence type="ECO:0000256" key="5">
    <source>
        <dbReference type="ARBA" id="ARBA00029722"/>
    </source>
</evidence>
<reference evidence="10 11" key="1">
    <citation type="journal article" date="2014" name="Genome Announc.">
        <title>Draft Genome Sequences of Two Vibrionaceae Species, Vibrio ponticus C121 and Photobacterium aphoticum C119, Isolated as Coral Reef Microbiota.</title>
        <authorList>
            <person name="Al-saari N."/>
            <person name="Meirelles P.M."/>
            <person name="Mino S."/>
            <person name="Suda W."/>
            <person name="Oshima K."/>
            <person name="Hattori M."/>
            <person name="Ohkuma M."/>
            <person name="Thompson F.L."/>
            <person name="Gomez-Gil B."/>
            <person name="Sawabe T."/>
            <person name="Sawabe T."/>
        </authorList>
    </citation>
    <scope>NUCLEOTIDE SEQUENCE [LARGE SCALE GENOMIC DNA]</scope>
    <source>
        <strain evidence="10 11">JCM 19237</strain>
    </source>
</reference>
<dbReference type="InterPro" id="IPR044791">
    <property type="entry name" value="Beta-glucanase/XTH"/>
</dbReference>
<evidence type="ECO:0000256" key="2">
    <source>
        <dbReference type="ARBA" id="ARBA00014569"/>
    </source>
</evidence>
<proteinExistence type="inferred from homology"/>
<dbReference type="InterPro" id="IPR013320">
    <property type="entry name" value="ConA-like_dom_sf"/>
</dbReference>
<feature type="active site" description="Proton donor" evidence="8">
    <location>
        <position position="210"/>
    </location>
</feature>
<dbReference type="PRINTS" id="PR00737">
    <property type="entry name" value="GLHYDRLASE16"/>
</dbReference>
<organism evidence="10 11">
    <name type="scientific">Photobacterium aphoticum</name>
    <dbReference type="NCBI Taxonomy" id="754436"/>
    <lineage>
        <taxon>Bacteria</taxon>
        <taxon>Pseudomonadati</taxon>
        <taxon>Pseudomonadota</taxon>
        <taxon>Gammaproteobacteria</taxon>
        <taxon>Vibrionales</taxon>
        <taxon>Vibrionaceae</taxon>
        <taxon>Photobacterium</taxon>
    </lineage>
</organism>
<dbReference type="InterPro" id="IPR000757">
    <property type="entry name" value="Beta-glucanase-like"/>
</dbReference>
<dbReference type="PROSITE" id="PS51762">
    <property type="entry name" value="GH16_2"/>
    <property type="match status" value="1"/>
</dbReference>
<name>A0A090QXP0_9GAMM</name>
<feature type="active site" description="Nucleophile" evidence="8">
    <location>
        <position position="206"/>
    </location>
</feature>
<dbReference type="eggNOG" id="COG2273">
    <property type="taxonomic scope" value="Bacteria"/>
</dbReference>
<dbReference type="STRING" id="754436.JCM19237_2736"/>
<accession>A0A090QXP0</accession>
<evidence type="ECO:0000256" key="4">
    <source>
        <dbReference type="ARBA" id="ARBA00023295"/>
    </source>
</evidence>
<gene>
    <name evidence="10" type="ORF">JCM19237_2736</name>
</gene>
<protein>
    <recommendedName>
        <fullName evidence="2">Beta-glucanase</fullName>
    </recommendedName>
    <alternativeName>
        <fullName evidence="7">1,3-1,4-beta-D-glucan 4-glucanohydrolase</fullName>
    </alternativeName>
    <alternativeName>
        <fullName evidence="6">Endo-beta-1,3-1,4 glucanase</fullName>
    </alternativeName>
    <alternativeName>
        <fullName evidence="5">Lichenase</fullName>
    </alternativeName>
</protein>
<dbReference type="GO" id="GO:0005975">
    <property type="term" value="P:carbohydrate metabolic process"/>
    <property type="evidence" value="ECO:0007669"/>
    <property type="project" value="InterPro"/>
</dbReference>
<evidence type="ECO:0000256" key="3">
    <source>
        <dbReference type="ARBA" id="ARBA00022801"/>
    </source>
</evidence>